<protein>
    <submittedName>
        <fullName evidence="2">Alpha/beta hydrolase fold protein</fullName>
    </submittedName>
</protein>
<dbReference type="PANTHER" id="PTHR46438:SF2">
    <property type="entry name" value="ALPHA_BETA-HYDROLASES SUPERFAMILY PROTEIN"/>
    <property type="match status" value="1"/>
</dbReference>
<keyword evidence="2" id="KW-0378">Hydrolase</keyword>
<dbReference type="AlphaFoldDB" id="E0UEI2"/>
<gene>
    <name evidence="2" type="ordered locus">Cyan7822_3482</name>
</gene>
<organism evidence="2 3">
    <name type="scientific">Gloeothece verrucosa (strain PCC 7822)</name>
    <name type="common">Cyanothece sp. (strain PCC 7822)</name>
    <dbReference type="NCBI Taxonomy" id="497965"/>
    <lineage>
        <taxon>Bacteria</taxon>
        <taxon>Bacillati</taxon>
        <taxon>Cyanobacteriota</taxon>
        <taxon>Cyanophyceae</taxon>
        <taxon>Oscillatoriophycideae</taxon>
        <taxon>Chroococcales</taxon>
        <taxon>Aphanothecaceae</taxon>
        <taxon>Gloeothece</taxon>
        <taxon>Gloeothece verrucosa</taxon>
    </lineage>
</organism>
<dbReference type="InterPro" id="IPR000073">
    <property type="entry name" value="AB_hydrolase_1"/>
</dbReference>
<accession>E0UEI2</accession>
<evidence type="ECO:0000313" key="3">
    <source>
        <dbReference type="Proteomes" id="UP000008206"/>
    </source>
</evidence>
<feature type="domain" description="AB hydrolase-1" evidence="1">
    <location>
        <begin position="40"/>
        <end position="287"/>
    </location>
</feature>
<name>E0UEI2_GLOV7</name>
<dbReference type="Gene3D" id="3.40.50.1820">
    <property type="entry name" value="alpha/beta hydrolase"/>
    <property type="match status" value="1"/>
</dbReference>
<dbReference type="EMBL" id="CP002198">
    <property type="protein sequence ID" value="ADN15428.1"/>
    <property type="molecule type" value="Genomic_DNA"/>
</dbReference>
<dbReference type="PANTHER" id="PTHR46438">
    <property type="entry name" value="ALPHA/BETA-HYDROLASES SUPERFAMILY PROTEIN"/>
    <property type="match status" value="1"/>
</dbReference>
<dbReference type="RefSeq" id="WP_013323497.1">
    <property type="nucleotide sequence ID" value="NC_014501.1"/>
</dbReference>
<dbReference type="SUPFAM" id="SSF53474">
    <property type="entry name" value="alpha/beta-Hydrolases"/>
    <property type="match status" value="1"/>
</dbReference>
<dbReference type="KEGG" id="cyj:Cyan7822_3482"/>
<evidence type="ECO:0000313" key="2">
    <source>
        <dbReference type="EMBL" id="ADN15428.1"/>
    </source>
</evidence>
<proteinExistence type="predicted"/>
<evidence type="ECO:0000259" key="1">
    <source>
        <dbReference type="Pfam" id="PF00561"/>
    </source>
</evidence>
<dbReference type="GO" id="GO:0016787">
    <property type="term" value="F:hydrolase activity"/>
    <property type="evidence" value="ECO:0007669"/>
    <property type="project" value="UniProtKB-KW"/>
</dbReference>
<dbReference type="STRING" id="497965.Cyan7822_3482"/>
<dbReference type="InterPro" id="IPR029058">
    <property type="entry name" value="AB_hydrolase_fold"/>
</dbReference>
<dbReference type="Proteomes" id="UP000008206">
    <property type="component" value="Chromosome"/>
</dbReference>
<reference evidence="3" key="1">
    <citation type="journal article" date="2011" name="MBio">
        <title>Novel metabolic attributes of the genus Cyanothece, comprising a group of unicellular nitrogen-fixing Cyanobacteria.</title>
        <authorList>
            <person name="Bandyopadhyay A."/>
            <person name="Elvitigala T."/>
            <person name="Welsh E."/>
            <person name="Stockel J."/>
            <person name="Liberton M."/>
            <person name="Min H."/>
            <person name="Sherman L.A."/>
            <person name="Pakrasi H.B."/>
        </authorList>
    </citation>
    <scope>NUCLEOTIDE SEQUENCE [LARGE SCALE GENOMIC DNA]</scope>
    <source>
        <strain evidence="3">PCC 7822</strain>
    </source>
</reference>
<dbReference type="OrthoDB" id="420213at2"/>
<keyword evidence="3" id="KW-1185">Reference proteome</keyword>
<sequence>MTIAENWEQRIGYQRDWVWRGWQVRYSYKRCEAENDKLYPSVILIHGFGAAIEHWRNNIGVLSQRHRVYAIDLLGFGASRKVYTNLTVDLWVEQVYDFWRTFIGKPVVLVGNSLGSLVCVVAAAKHPEMVKGIAMLSLPDFSARQAVVPQWVQPIVDNIERVFSSPIFIKPLFQFLRRPGVIRRWASIAYYDHKAITDELIAILAAPPQDEGAERMFCLLCQRVSNPEVFPSAKTILERLDLPMLLVWGRQDRMVPFKLAPLLAAKNPQIKLVELDHMGHCPHDEDPQRFNPILLDWLKDNFS</sequence>
<dbReference type="Pfam" id="PF00561">
    <property type="entry name" value="Abhydrolase_1"/>
    <property type="match status" value="1"/>
</dbReference>
<dbReference type="eggNOG" id="COG2267">
    <property type="taxonomic scope" value="Bacteria"/>
</dbReference>
<dbReference type="PRINTS" id="PR00111">
    <property type="entry name" value="ABHYDROLASE"/>
</dbReference>
<dbReference type="HOGENOM" id="CLU_020336_13_4_3"/>